<reference evidence="2 3" key="1">
    <citation type="submission" date="2019-08" db="EMBL/GenBank/DDBJ databases">
        <title>Lentzea from Indian Himalayas.</title>
        <authorList>
            <person name="Mandal S."/>
            <person name="Mallick Gupta A."/>
            <person name="Maiti P.K."/>
            <person name="Sarkar J."/>
            <person name="Mandal S."/>
        </authorList>
    </citation>
    <scope>NUCLEOTIDE SEQUENCE [LARGE SCALE GENOMIC DNA]</scope>
    <source>
        <strain evidence="2 3">PSKA42</strain>
    </source>
</reference>
<dbReference type="Gene3D" id="3.40.710.10">
    <property type="entry name" value="DD-peptidase/beta-lactamase superfamily"/>
    <property type="match status" value="1"/>
</dbReference>
<dbReference type="PANTHER" id="PTHR46825:SF9">
    <property type="entry name" value="BETA-LACTAMASE-RELATED DOMAIN-CONTAINING PROTEIN"/>
    <property type="match status" value="1"/>
</dbReference>
<protein>
    <submittedName>
        <fullName evidence="2">Beta-lactamase family protein</fullName>
    </submittedName>
</protein>
<evidence type="ECO:0000259" key="1">
    <source>
        <dbReference type="Pfam" id="PF00144"/>
    </source>
</evidence>
<dbReference type="EMBL" id="VSRL01000320">
    <property type="protein sequence ID" value="NKE63134.1"/>
    <property type="molecule type" value="Genomic_DNA"/>
</dbReference>
<organism evidence="2 3">
    <name type="scientific">Lentzea indica</name>
    <dbReference type="NCBI Taxonomy" id="2604800"/>
    <lineage>
        <taxon>Bacteria</taxon>
        <taxon>Bacillati</taxon>
        <taxon>Actinomycetota</taxon>
        <taxon>Actinomycetes</taxon>
        <taxon>Pseudonocardiales</taxon>
        <taxon>Pseudonocardiaceae</taxon>
        <taxon>Lentzea</taxon>
    </lineage>
</organism>
<dbReference type="RefSeq" id="WP_281360864.1">
    <property type="nucleotide sequence ID" value="NZ_VSRL01000320.1"/>
</dbReference>
<dbReference type="Proteomes" id="UP001515943">
    <property type="component" value="Unassembled WGS sequence"/>
</dbReference>
<dbReference type="PANTHER" id="PTHR46825">
    <property type="entry name" value="D-ALANYL-D-ALANINE-CARBOXYPEPTIDASE/ENDOPEPTIDASE AMPH"/>
    <property type="match status" value="1"/>
</dbReference>
<keyword evidence="3" id="KW-1185">Reference proteome</keyword>
<feature type="domain" description="Beta-lactamase-related" evidence="1">
    <location>
        <begin position="3"/>
        <end position="149"/>
    </location>
</feature>
<dbReference type="SUPFAM" id="SSF56601">
    <property type="entry name" value="beta-lactamase/transpeptidase-like"/>
    <property type="match status" value="1"/>
</dbReference>
<evidence type="ECO:0000313" key="3">
    <source>
        <dbReference type="Proteomes" id="UP001515943"/>
    </source>
</evidence>
<dbReference type="InterPro" id="IPR050491">
    <property type="entry name" value="AmpC-like"/>
</dbReference>
<dbReference type="InterPro" id="IPR012338">
    <property type="entry name" value="Beta-lactam/transpept-like"/>
</dbReference>
<dbReference type="InterPro" id="IPR001466">
    <property type="entry name" value="Beta-lactam-related"/>
</dbReference>
<accession>A0ABX1FVT0</accession>
<comment type="caution">
    <text evidence="2">The sequence shown here is derived from an EMBL/GenBank/DDBJ whole genome shotgun (WGS) entry which is preliminary data.</text>
</comment>
<name>A0ABX1FVT0_9PSEU</name>
<proteinExistence type="predicted"/>
<dbReference type="Pfam" id="PF00144">
    <property type="entry name" value="Beta-lactamase"/>
    <property type="match status" value="1"/>
</dbReference>
<gene>
    <name evidence="2" type="ORF">FXN61_42995</name>
</gene>
<evidence type="ECO:0000313" key="2">
    <source>
        <dbReference type="EMBL" id="NKE63134.1"/>
    </source>
</evidence>
<sequence length="176" mass="18832">MMIEQAACRPYWSVIRDVILTPGRMSHTQLTQPAHDDPRIATRYALDGQSFPPDHPSGAGGLYTTAGDLVSFAHALMRHRLLDAAHTAQVTTGKVPTGFGDRYAYGCSDLTVAGHRIIWHNGGAPGASAWLQIYPDDGYTLAALSNVANAGPGGGGVQPIAQKVQQLITGRQESRW</sequence>